<dbReference type="HOGENOM" id="CLU_3109455_0_0_1"/>
<protein>
    <submittedName>
        <fullName evidence="1 2">Uncharacterized protein</fullName>
    </submittedName>
</protein>
<evidence type="ECO:0000313" key="1">
    <source>
        <dbReference type="EMBL" id="KEH26327.1"/>
    </source>
</evidence>
<proteinExistence type="predicted"/>
<dbReference type="EMBL" id="CM001222">
    <property type="protein sequence ID" value="KEH26327.1"/>
    <property type="molecule type" value="Genomic_DNA"/>
</dbReference>
<evidence type="ECO:0000313" key="3">
    <source>
        <dbReference type="Proteomes" id="UP000002051"/>
    </source>
</evidence>
<dbReference type="Proteomes" id="UP000002051">
    <property type="component" value="Chromosome 6"/>
</dbReference>
<dbReference type="EnsemblPlants" id="KEH26327">
    <property type="protein sequence ID" value="KEH26327"/>
    <property type="gene ID" value="MTR_6g452920"/>
</dbReference>
<keyword evidence="3" id="KW-1185">Reference proteome</keyword>
<accession>A0A072U9I8</accession>
<sequence length="51" mass="6313">MAERNHMFDELRDHSIQAQNKMHNLANKHRQKETAYKSQSFPLFKYPYIYR</sequence>
<dbReference type="AlphaFoldDB" id="A0A072U9I8"/>
<evidence type="ECO:0000313" key="2">
    <source>
        <dbReference type="EnsemblPlants" id="KEH26327"/>
    </source>
</evidence>
<reference evidence="2" key="3">
    <citation type="submission" date="2015-04" db="UniProtKB">
        <authorList>
            <consortium name="EnsemblPlants"/>
        </authorList>
    </citation>
    <scope>IDENTIFICATION</scope>
    <source>
        <strain evidence="2">cv. Jemalong A17</strain>
    </source>
</reference>
<reference evidence="1 3" key="2">
    <citation type="journal article" date="2014" name="BMC Genomics">
        <title>An improved genome release (version Mt4.0) for the model legume Medicago truncatula.</title>
        <authorList>
            <person name="Tang H."/>
            <person name="Krishnakumar V."/>
            <person name="Bidwell S."/>
            <person name="Rosen B."/>
            <person name="Chan A."/>
            <person name="Zhou S."/>
            <person name="Gentzbittel L."/>
            <person name="Childs K.L."/>
            <person name="Yandell M."/>
            <person name="Gundlach H."/>
            <person name="Mayer K.F."/>
            <person name="Schwartz D.C."/>
            <person name="Town C.D."/>
        </authorList>
    </citation>
    <scope>GENOME REANNOTATION</scope>
    <source>
        <strain evidence="1">A17</strain>
        <strain evidence="2 3">cv. Jemalong A17</strain>
    </source>
</reference>
<reference evidence="1 3" key="1">
    <citation type="journal article" date="2011" name="Nature">
        <title>The Medicago genome provides insight into the evolution of rhizobial symbioses.</title>
        <authorList>
            <person name="Young N.D."/>
            <person name="Debelle F."/>
            <person name="Oldroyd G.E."/>
            <person name="Geurts R."/>
            <person name="Cannon S.B."/>
            <person name="Udvardi M.K."/>
            <person name="Benedito V.A."/>
            <person name="Mayer K.F."/>
            <person name="Gouzy J."/>
            <person name="Schoof H."/>
            <person name="Van de Peer Y."/>
            <person name="Proost S."/>
            <person name="Cook D.R."/>
            <person name="Meyers B.C."/>
            <person name="Spannagl M."/>
            <person name="Cheung F."/>
            <person name="De Mita S."/>
            <person name="Krishnakumar V."/>
            <person name="Gundlach H."/>
            <person name="Zhou S."/>
            <person name="Mudge J."/>
            <person name="Bharti A.K."/>
            <person name="Murray J.D."/>
            <person name="Naoumkina M.A."/>
            <person name="Rosen B."/>
            <person name="Silverstein K.A."/>
            <person name="Tang H."/>
            <person name="Rombauts S."/>
            <person name="Zhao P.X."/>
            <person name="Zhou P."/>
            <person name="Barbe V."/>
            <person name="Bardou P."/>
            <person name="Bechner M."/>
            <person name="Bellec A."/>
            <person name="Berger A."/>
            <person name="Berges H."/>
            <person name="Bidwell S."/>
            <person name="Bisseling T."/>
            <person name="Choisne N."/>
            <person name="Couloux A."/>
            <person name="Denny R."/>
            <person name="Deshpande S."/>
            <person name="Dai X."/>
            <person name="Doyle J.J."/>
            <person name="Dudez A.M."/>
            <person name="Farmer A.D."/>
            <person name="Fouteau S."/>
            <person name="Franken C."/>
            <person name="Gibelin C."/>
            <person name="Gish J."/>
            <person name="Goldstein S."/>
            <person name="Gonzalez A.J."/>
            <person name="Green P.J."/>
            <person name="Hallab A."/>
            <person name="Hartog M."/>
            <person name="Hua A."/>
            <person name="Humphray S.J."/>
            <person name="Jeong D.H."/>
            <person name="Jing Y."/>
            <person name="Jocker A."/>
            <person name="Kenton S.M."/>
            <person name="Kim D.J."/>
            <person name="Klee K."/>
            <person name="Lai H."/>
            <person name="Lang C."/>
            <person name="Lin S."/>
            <person name="Macmil S.L."/>
            <person name="Magdelenat G."/>
            <person name="Matthews L."/>
            <person name="McCorrison J."/>
            <person name="Monaghan E.L."/>
            <person name="Mun J.H."/>
            <person name="Najar F.Z."/>
            <person name="Nicholson C."/>
            <person name="Noirot C."/>
            <person name="O'Bleness M."/>
            <person name="Paule C.R."/>
            <person name="Poulain J."/>
            <person name="Prion F."/>
            <person name="Qin B."/>
            <person name="Qu C."/>
            <person name="Retzel E.F."/>
            <person name="Riddle C."/>
            <person name="Sallet E."/>
            <person name="Samain S."/>
            <person name="Samson N."/>
            <person name="Sanders I."/>
            <person name="Saurat O."/>
            <person name="Scarpelli C."/>
            <person name="Schiex T."/>
            <person name="Segurens B."/>
            <person name="Severin A.J."/>
            <person name="Sherrier D.J."/>
            <person name="Shi R."/>
            <person name="Sims S."/>
            <person name="Singer S.R."/>
            <person name="Sinharoy S."/>
            <person name="Sterck L."/>
            <person name="Viollet A."/>
            <person name="Wang B.B."/>
            <person name="Wang K."/>
            <person name="Wang M."/>
            <person name="Wang X."/>
            <person name="Warfsmann J."/>
            <person name="Weissenbach J."/>
            <person name="White D.D."/>
            <person name="White J.D."/>
            <person name="Wiley G.B."/>
            <person name="Wincker P."/>
            <person name="Xing Y."/>
            <person name="Yang L."/>
            <person name="Yao Z."/>
            <person name="Ying F."/>
            <person name="Zhai J."/>
            <person name="Zhou L."/>
            <person name="Zuber A."/>
            <person name="Denarie J."/>
            <person name="Dixon R.A."/>
            <person name="May G.D."/>
            <person name="Schwartz D.C."/>
            <person name="Rogers J."/>
            <person name="Quetier F."/>
            <person name="Town C.D."/>
            <person name="Roe B.A."/>
        </authorList>
    </citation>
    <scope>NUCLEOTIDE SEQUENCE [LARGE SCALE GENOMIC DNA]</scope>
    <source>
        <strain evidence="1">A17</strain>
        <strain evidence="2 3">cv. Jemalong A17</strain>
    </source>
</reference>
<organism evidence="1 3">
    <name type="scientific">Medicago truncatula</name>
    <name type="common">Barrel medic</name>
    <name type="synonym">Medicago tribuloides</name>
    <dbReference type="NCBI Taxonomy" id="3880"/>
    <lineage>
        <taxon>Eukaryota</taxon>
        <taxon>Viridiplantae</taxon>
        <taxon>Streptophyta</taxon>
        <taxon>Embryophyta</taxon>
        <taxon>Tracheophyta</taxon>
        <taxon>Spermatophyta</taxon>
        <taxon>Magnoliopsida</taxon>
        <taxon>eudicotyledons</taxon>
        <taxon>Gunneridae</taxon>
        <taxon>Pentapetalae</taxon>
        <taxon>rosids</taxon>
        <taxon>fabids</taxon>
        <taxon>Fabales</taxon>
        <taxon>Fabaceae</taxon>
        <taxon>Papilionoideae</taxon>
        <taxon>50 kb inversion clade</taxon>
        <taxon>NPAAA clade</taxon>
        <taxon>Hologalegina</taxon>
        <taxon>IRL clade</taxon>
        <taxon>Trifolieae</taxon>
        <taxon>Medicago</taxon>
    </lineage>
</organism>
<name>A0A072U9I8_MEDTR</name>
<gene>
    <name evidence="1" type="ordered locus">MTR_6g452920</name>
</gene>